<dbReference type="InterPro" id="IPR050807">
    <property type="entry name" value="TransReg_Diox_bact_type"/>
</dbReference>
<dbReference type="InterPro" id="IPR001387">
    <property type="entry name" value="Cro/C1-type_HTH"/>
</dbReference>
<dbReference type="PANTHER" id="PTHR46797:SF1">
    <property type="entry name" value="METHYLPHOSPHONATE SYNTHASE"/>
    <property type="match status" value="1"/>
</dbReference>
<dbReference type="SMART" id="SM00530">
    <property type="entry name" value="HTH_XRE"/>
    <property type="match status" value="1"/>
</dbReference>
<accession>A0ABR5T1I5</accession>
<dbReference type="RefSeq" id="WP_062519497.1">
    <property type="nucleotide sequence ID" value="NZ_CP048429.1"/>
</dbReference>
<dbReference type="PROSITE" id="PS50943">
    <property type="entry name" value="HTH_CROC1"/>
    <property type="match status" value="1"/>
</dbReference>
<dbReference type="Gene3D" id="1.10.260.40">
    <property type="entry name" value="lambda repressor-like DNA-binding domains"/>
    <property type="match status" value="1"/>
</dbReference>
<protein>
    <recommendedName>
        <fullName evidence="2">HTH cro/C1-type domain-containing protein</fullName>
    </recommendedName>
</protein>
<evidence type="ECO:0000256" key="1">
    <source>
        <dbReference type="ARBA" id="ARBA00023125"/>
    </source>
</evidence>
<organism evidence="3 4">
    <name type="scientific">Paenibacillus jilunlii</name>
    <dbReference type="NCBI Taxonomy" id="682956"/>
    <lineage>
        <taxon>Bacteria</taxon>
        <taxon>Bacillati</taxon>
        <taxon>Bacillota</taxon>
        <taxon>Bacilli</taxon>
        <taxon>Bacillales</taxon>
        <taxon>Paenibacillaceae</taxon>
        <taxon>Paenibacillus</taxon>
    </lineage>
</organism>
<dbReference type="CDD" id="cd00093">
    <property type="entry name" value="HTH_XRE"/>
    <property type="match status" value="1"/>
</dbReference>
<dbReference type="InterPro" id="IPR010982">
    <property type="entry name" value="Lambda_DNA-bd_dom_sf"/>
</dbReference>
<keyword evidence="4" id="KW-1185">Reference proteome</keyword>
<proteinExistence type="predicted"/>
<comment type="caution">
    <text evidence="3">The sequence shown here is derived from an EMBL/GenBank/DDBJ whole genome shotgun (WGS) entry which is preliminary data.</text>
</comment>
<keyword evidence="1" id="KW-0238">DNA-binding</keyword>
<evidence type="ECO:0000313" key="3">
    <source>
        <dbReference type="EMBL" id="KWX79957.1"/>
    </source>
</evidence>
<dbReference type="EMBL" id="LIPY01000082">
    <property type="protein sequence ID" value="KWX79957.1"/>
    <property type="molecule type" value="Genomic_DNA"/>
</dbReference>
<dbReference type="PANTHER" id="PTHR46797">
    <property type="entry name" value="HTH-TYPE TRANSCRIPTIONAL REGULATOR"/>
    <property type="match status" value="1"/>
</dbReference>
<evidence type="ECO:0000259" key="2">
    <source>
        <dbReference type="PROSITE" id="PS50943"/>
    </source>
</evidence>
<name>A0ABR5T1I5_9BACL</name>
<reference evidence="3 4" key="1">
    <citation type="submission" date="2015-08" db="EMBL/GenBank/DDBJ databases">
        <title>Genome of Paenibacillus jilunlii.</title>
        <authorList>
            <person name="Sant'Anna F.H."/>
            <person name="Ambrosini A."/>
            <person name="Souza R."/>
            <person name="Bach E."/>
            <person name="Fernandes G."/>
            <person name="Balsanelli E."/>
            <person name="Baura V.A."/>
            <person name="Pedrosa F.O."/>
            <person name="Souza E.M."/>
            <person name="Passaglia L."/>
        </authorList>
    </citation>
    <scope>NUCLEOTIDE SEQUENCE [LARGE SCALE GENOMIC DNA]</scope>
    <source>
        <strain evidence="3 4">DSM 23019</strain>
    </source>
</reference>
<dbReference type="Proteomes" id="UP000070252">
    <property type="component" value="Unassembled WGS sequence"/>
</dbReference>
<dbReference type="SUPFAM" id="SSF47413">
    <property type="entry name" value="lambda repressor-like DNA-binding domains"/>
    <property type="match status" value="1"/>
</dbReference>
<sequence length="75" mass="8315">MRHWLKQIRLSKGLTQFQVAEMSGISRSYYADIERGTANAGGSTAKSIADVLGFEMSLFFAQQGRVSRQKSKKSA</sequence>
<dbReference type="Pfam" id="PF01381">
    <property type="entry name" value="HTH_3"/>
    <property type="match status" value="1"/>
</dbReference>
<feature type="domain" description="HTH cro/C1-type" evidence="2">
    <location>
        <begin position="5"/>
        <end position="59"/>
    </location>
</feature>
<gene>
    <name evidence="3" type="ORF">AML91_01960</name>
</gene>
<evidence type="ECO:0000313" key="4">
    <source>
        <dbReference type="Proteomes" id="UP000070252"/>
    </source>
</evidence>